<keyword evidence="4 7" id="KW-0812">Transmembrane</keyword>
<feature type="transmembrane region" description="Helical" evidence="7">
    <location>
        <begin position="208"/>
        <end position="226"/>
    </location>
</feature>
<feature type="transmembrane region" description="Helical" evidence="7">
    <location>
        <begin position="447"/>
        <end position="466"/>
    </location>
</feature>
<feature type="domain" description="Major facilitator superfamily (MFS) profile" evidence="8">
    <location>
        <begin position="19"/>
        <end position="471"/>
    </location>
</feature>
<evidence type="ECO:0000256" key="5">
    <source>
        <dbReference type="ARBA" id="ARBA00022989"/>
    </source>
</evidence>
<evidence type="ECO:0000256" key="2">
    <source>
        <dbReference type="ARBA" id="ARBA00022448"/>
    </source>
</evidence>
<feature type="transmembrane region" description="Helical" evidence="7">
    <location>
        <begin position="232"/>
        <end position="255"/>
    </location>
</feature>
<dbReference type="InterPro" id="IPR005829">
    <property type="entry name" value="Sugar_transporter_CS"/>
</dbReference>
<gene>
    <name evidence="9" type="ORF">LZC94_32860</name>
</gene>
<feature type="transmembrane region" description="Helical" evidence="7">
    <location>
        <begin position="340"/>
        <end position="359"/>
    </location>
</feature>
<keyword evidence="6 7" id="KW-0472">Membrane</keyword>
<proteinExistence type="predicted"/>
<feature type="transmembrane region" description="Helical" evidence="7">
    <location>
        <begin position="85"/>
        <end position="112"/>
    </location>
</feature>
<feature type="transmembrane region" description="Helical" evidence="7">
    <location>
        <begin position="148"/>
        <end position="170"/>
    </location>
</feature>
<accession>A0ABZ2LRX6</accession>
<evidence type="ECO:0000259" key="8">
    <source>
        <dbReference type="PROSITE" id="PS50850"/>
    </source>
</evidence>
<feature type="transmembrane region" description="Helical" evidence="7">
    <location>
        <begin position="118"/>
        <end position="136"/>
    </location>
</feature>
<sequence>MLQSPTAFAARSPARPGLTLLLLAFAHLIISLDYTIVFVALPEIGRGLGFSAQTQQWVISAYVVPYGGLLLLGGRASDRLGRRRMFILGLFLYALASLMGGLATVPAVLIAARALQGVGGAFLFPATLSLVNTTFAEGADRNRALSTWGGAGAGGLVLGSLLGGVLTETFGWKAVFYVNVPLAGIGILLAFTLIAADEALTKGRRFDFPGALTATTGTTLFVFALVQGPESGWTSMAVLGSGTVAVLLLVAFVIIEARSRDPLMALRLFANRNSSTGVIVTFLFTATFSSLAYFLTVFLQNVHGNSALQAGLAFIVPCAVIFVGSTVGGPMATRLGIRTTLISGLLLGVAGTLLLGRAMSPNGSYMALVPGLVILSLGQGIVFTTMFAAAATGVSEEDQGIASGIASTGQQIGTAMGLAVLVPIANAGTAHLSGEALRVASADRLRTVVYVIAAGIAAMIVVALNFRTAVERG</sequence>
<dbReference type="Pfam" id="PF07690">
    <property type="entry name" value="MFS_1"/>
    <property type="match status" value="1"/>
</dbReference>
<dbReference type="Gene3D" id="1.20.1250.20">
    <property type="entry name" value="MFS general substrate transporter like domains"/>
    <property type="match status" value="1"/>
</dbReference>
<comment type="subcellular location">
    <subcellularLocation>
        <location evidence="1">Cell membrane</location>
        <topology evidence="1">Multi-pass membrane protein</topology>
    </subcellularLocation>
</comment>
<evidence type="ECO:0000256" key="4">
    <source>
        <dbReference type="ARBA" id="ARBA00022692"/>
    </source>
</evidence>
<dbReference type="Proteomes" id="UP001370348">
    <property type="component" value="Chromosome"/>
</dbReference>
<feature type="transmembrane region" description="Helical" evidence="7">
    <location>
        <begin position="20"/>
        <end position="42"/>
    </location>
</feature>
<organism evidence="9 10">
    <name type="scientific">Pendulispora albinea</name>
    <dbReference type="NCBI Taxonomy" id="2741071"/>
    <lineage>
        <taxon>Bacteria</taxon>
        <taxon>Pseudomonadati</taxon>
        <taxon>Myxococcota</taxon>
        <taxon>Myxococcia</taxon>
        <taxon>Myxococcales</taxon>
        <taxon>Sorangiineae</taxon>
        <taxon>Pendulisporaceae</taxon>
        <taxon>Pendulispora</taxon>
    </lineage>
</organism>
<feature type="transmembrane region" description="Helical" evidence="7">
    <location>
        <begin position="276"/>
        <end position="295"/>
    </location>
</feature>
<dbReference type="InterPro" id="IPR020846">
    <property type="entry name" value="MFS_dom"/>
</dbReference>
<reference evidence="9 10" key="1">
    <citation type="submission" date="2021-12" db="EMBL/GenBank/DDBJ databases">
        <title>Discovery of the Pendulisporaceae a myxobacterial family with distinct sporulation behavior and unique specialized metabolism.</title>
        <authorList>
            <person name="Garcia R."/>
            <person name="Popoff A."/>
            <person name="Bader C.D."/>
            <person name="Loehr J."/>
            <person name="Walesch S."/>
            <person name="Walt C."/>
            <person name="Boldt J."/>
            <person name="Bunk B."/>
            <person name="Haeckl F.J.F.P.J."/>
            <person name="Gunesch A.P."/>
            <person name="Birkelbach J."/>
            <person name="Nuebel U."/>
            <person name="Pietschmann T."/>
            <person name="Bach T."/>
            <person name="Mueller R."/>
        </authorList>
    </citation>
    <scope>NUCLEOTIDE SEQUENCE [LARGE SCALE GENOMIC DNA]</scope>
    <source>
        <strain evidence="9 10">MSr11954</strain>
    </source>
</reference>
<dbReference type="CDD" id="cd17321">
    <property type="entry name" value="MFS_MMR_MDR_like"/>
    <property type="match status" value="1"/>
</dbReference>
<dbReference type="PROSITE" id="PS50850">
    <property type="entry name" value="MFS"/>
    <property type="match status" value="1"/>
</dbReference>
<dbReference type="InterPro" id="IPR011701">
    <property type="entry name" value="MFS"/>
</dbReference>
<evidence type="ECO:0000256" key="7">
    <source>
        <dbReference type="SAM" id="Phobius"/>
    </source>
</evidence>
<keyword evidence="5 7" id="KW-1133">Transmembrane helix</keyword>
<feature type="transmembrane region" description="Helical" evidence="7">
    <location>
        <begin position="176"/>
        <end position="196"/>
    </location>
</feature>
<keyword evidence="3" id="KW-1003">Cell membrane</keyword>
<feature type="transmembrane region" description="Helical" evidence="7">
    <location>
        <begin position="365"/>
        <end position="391"/>
    </location>
</feature>
<keyword evidence="10" id="KW-1185">Reference proteome</keyword>
<dbReference type="SUPFAM" id="SSF103473">
    <property type="entry name" value="MFS general substrate transporter"/>
    <property type="match status" value="1"/>
</dbReference>
<evidence type="ECO:0000313" key="9">
    <source>
        <dbReference type="EMBL" id="WXB12628.1"/>
    </source>
</evidence>
<keyword evidence="2" id="KW-0813">Transport</keyword>
<evidence type="ECO:0000313" key="10">
    <source>
        <dbReference type="Proteomes" id="UP001370348"/>
    </source>
</evidence>
<dbReference type="PROSITE" id="PS00216">
    <property type="entry name" value="SUGAR_TRANSPORT_1"/>
    <property type="match status" value="1"/>
</dbReference>
<feature type="transmembrane region" description="Helical" evidence="7">
    <location>
        <begin position="307"/>
        <end position="328"/>
    </location>
</feature>
<dbReference type="PANTHER" id="PTHR42718:SF46">
    <property type="entry name" value="BLR6921 PROTEIN"/>
    <property type="match status" value="1"/>
</dbReference>
<protein>
    <submittedName>
        <fullName evidence="9">MFS transporter</fullName>
    </submittedName>
</protein>
<dbReference type="EMBL" id="CP089984">
    <property type="protein sequence ID" value="WXB12628.1"/>
    <property type="molecule type" value="Genomic_DNA"/>
</dbReference>
<dbReference type="Gene3D" id="1.20.1720.10">
    <property type="entry name" value="Multidrug resistance protein D"/>
    <property type="match status" value="1"/>
</dbReference>
<feature type="transmembrane region" description="Helical" evidence="7">
    <location>
        <begin position="54"/>
        <end position="73"/>
    </location>
</feature>
<dbReference type="PANTHER" id="PTHR42718">
    <property type="entry name" value="MAJOR FACILITATOR SUPERFAMILY MULTIDRUG TRANSPORTER MFSC"/>
    <property type="match status" value="1"/>
</dbReference>
<name>A0ABZ2LRX6_9BACT</name>
<evidence type="ECO:0000256" key="6">
    <source>
        <dbReference type="ARBA" id="ARBA00023136"/>
    </source>
</evidence>
<evidence type="ECO:0000256" key="1">
    <source>
        <dbReference type="ARBA" id="ARBA00004651"/>
    </source>
</evidence>
<dbReference type="RefSeq" id="WP_394822249.1">
    <property type="nucleotide sequence ID" value="NZ_CP089984.1"/>
</dbReference>
<dbReference type="InterPro" id="IPR036259">
    <property type="entry name" value="MFS_trans_sf"/>
</dbReference>
<evidence type="ECO:0000256" key="3">
    <source>
        <dbReference type="ARBA" id="ARBA00022475"/>
    </source>
</evidence>